<accession>A0A0B5B7Z1</accession>
<dbReference type="RefSeq" id="WP_039740786.1">
    <property type="nucleotide sequence ID" value="NZ_CP009788.1"/>
</dbReference>
<reference evidence="3 4" key="1">
    <citation type="journal article" date="2015" name="Genome Announc.">
        <title>Complete Genome of Geobacter pickeringii G13T, a Metal-Reducing Isolate from Sedimentary Kaolin Deposits.</title>
        <authorList>
            <person name="Badalamenti J.P."/>
            <person name="Bond D.R."/>
        </authorList>
    </citation>
    <scope>NUCLEOTIDE SEQUENCE [LARGE SCALE GENOMIC DNA]</scope>
    <source>
        <strain evidence="3 4">G13</strain>
    </source>
</reference>
<dbReference type="Proteomes" id="UP000057609">
    <property type="component" value="Chromosome"/>
</dbReference>
<organism evidence="3 4">
    <name type="scientific">Geobacter pickeringii</name>
    <dbReference type="NCBI Taxonomy" id="345632"/>
    <lineage>
        <taxon>Bacteria</taxon>
        <taxon>Pseudomonadati</taxon>
        <taxon>Thermodesulfobacteriota</taxon>
        <taxon>Desulfuromonadia</taxon>
        <taxon>Geobacterales</taxon>
        <taxon>Geobacteraceae</taxon>
        <taxon>Geobacter</taxon>
    </lineage>
</organism>
<comment type="similarity">
    <text evidence="1">Belongs to the peptidase C1 family.</text>
</comment>
<dbReference type="InterPro" id="IPR038765">
    <property type="entry name" value="Papain-like_cys_pep_sf"/>
</dbReference>
<dbReference type="STRING" id="345632.GPICK_04335"/>
<dbReference type="AlphaFoldDB" id="A0A0B5B7Z1"/>
<dbReference type="Gene3D" id="3.90.70.10">
    <property type="entry name" value="Cysteine proteinases"/>
    <property type="match status" value="1"/>
</dbReference>
<feature type="domain" description="Peptidase C1A papain C-terminal" evidence="2">
    <location>
        <begin position="39"/>
        <end position="256"/>
    </location>
</feature>
<protein>
    <submittedName>
        <fullName evidence="3">Peptidase C1</fullName>
    </submittedName>
</protein>
<dbReference type="InterPro" id="IPR000668">
    <property type="entry name" value="Peptidase_C1A_C"/>
</dbReference>
<proteinExistence type="inferred from homology"/>
<evidence type="ECO:0000259" key="2">
    <source>
        <dbReference type="SMART" id="SM00645"/>
    </source>
</evidence>
<dbReference type="SUPFAM" id="SSF54001">
    <property type="entry name" value="Cysteine proteinases"/>
    <property type="match status" value="1"/>
</dbReference>
<evidence type="ECO:0000256" key="1">
    <source>
        <dbReference type="ARBA" id="ARBA00008455"/>
    </source>
</evidence>
<gene>
    <name evidence="3" type="ORF">GPICK_04335</name>
</gene>
<dbReference type="SMART" id="SM00645">
    <property type="entry name" value="Pept_C1"/>
    <property type="match status" value="1"/>
</dbReference>
<name>A0A0B5B7Z1_9BACT</name>
<evidence type="ECO:0000313" key="3">
    <source>
        <dbReference type="EMBL" id="AJE02698.1"/>
    </source>
</evidence>
<dbReference type="OrthoDB" id="5318987at2"/>
<keyword evidence="4" id="KW-1185">Reference proteome</keyword>
<dbReference type="InterPro" id="IPR013128">
    <property type="entry name" value="Peptidase_C1A"/>
</dbReference>
<dbReference type="EMBL" id="CP009788">
    <property type="protein sequence ID" value="AJE02698.1"/>
    <property type="molecule type" value="Genomic_DNA"/>
</dbReference>
<dbReference type="HOGENOM" id="CLU_056603_3_0_7"/>
<dbReference type="CDD" id="cd02619">
    <property type="entry name" value="Peptidase_C1"/>
    <property type="match status" value="1"/>
</dbReference>
<dbReference type="KEGG" id="gpi:GPICK_04335"/>
<sequence length="261" mass="29116">MTRAKNAIQTRKSCYGWVPDLPDHRDKMFGAVRKIPAALPSLVDLRPTCSPVEDQGQLGSCTANALAGALEYLEVKDKVPFVDLSRLFIYYNERVIEGTVKSDSGAMIRDGIKTLAKQGVCTEKSWPYDVAKFAAKPPKACYKEALNHQILAYARLNTVDEMRACLAEGFPFVFGFTVYEGFESQQVAQTGVVQMPQPGERAIGGHAVLGVGYDDAARRFIVRNSWGTDWGMKGYFTMPYDYVGDRNLADDFWTIRRGELM</sequence>
<dbReference type="PANTHER" id="PTHR12411">
    <property type="entry name" value="CYSTEINE PROTEASE FAMILY C1-RELATED"/>
    <property type="match status" value="1"/>
</dbReference>
<dbReference type="Pfam" id="PF00112">
    <property type="entry name" value="Peptidase_C1"/>
    <property type="match status" value="1"/>
</dbReference>
<dbReference type="GO" id="GO:0006508">
    <property type="term" value="P:proteolysis"/>
    <property type="evidence" value="ECO:0007669"/>
    <property type="project" value="InterPro"/>
</dbReference>
<evidence type="ECO:0000313" key="4">
    <source>
        <dbReference type="Proteomes" id="UP000057609"/>
    </source>
</evidence>
<dbReference type="GO" id="GO:0008234">
    <property type="term" value="F:cysteine-type peptidase activity"/>
    <property type="evidence" value="ECO:0007669"/>
    <property type="project" value="InterPro"/>
</dbReference>